<sequence length="105" mass="12126">MRYPSRYKMCEIGGQTGSMIFNTQLSTFLVSDAETPINCPLLFTDVRKAKFVDSLLRAFNHDVFLQPALESSTFIGGLYDMMVWKFVQSELVRKRGEFCRGLHKY</sequence>
<organism evidence="1">
    <name type="scientific">Albugo laibachii Nc14</name>
    <dbReference type="NCBI Taxonomy" id="890382"/>
    <lineage>
        <taxon>Eukaryota</taxon>
        <taxon>Sar</taxon>
        <taxon>Stramenopiles</taxon>
        <taxon>Oomycota</taxon>
        <taxon>Peronosporomycetes</taxon>
        <taxon>Albuginales</taxon>
        <taxon>Albuginaceae</taxon>
        <taxon>Albugo</taxon>
    </lineage>
</organism>
<gene>
    <name evidence="1" type="primary">AlNc14C1023G12723</name>
    <name evidence="1" type="ORF">ALNC14_141940</name>
</gene>
<accession>F0X2F7</accession>
<dbReference type="EMBL" id="FR824840">
    <property type="protein sequence ID" value="CCA28050.1"/>
    <property type="molecule type" value="Genomic_DNA"/>
</dbReference>
<name>F0X2F7_9STRA</name>
<dbReference type="AlphaFoldDB" id="F0X2F7"/>
<protein>
    <submittedName>
        <fullName evidence="1">AlNc14C1023G12723 protein</fullName>
    </submittedName>
</protein>
<proteinExistence type="predicted"/>
<dbReference type="HOGENOM" id="CLU_2351029_0_0_1"/>
<evidence type="ECO:0000313" key="1">
    <source>
        <dbReference type="EMBL" id="CCA28050.1"/>
    </source>
</evidence>
<reference evidence="1" key="2">
    <citation type="submission" date="2011-02" db="EMBL/GenBank/DDBJ databases">
        <authorList>
            <person name="MacLean D."/>
        </authorList>
    </citation>
    <scope>NUCLEOTIDE SEQUENCE</scope>
</reference>
<reference evidence="1" key="1">
    <citation type="journal article" date="2011" name="PLoS Biol.">
        <title>Gene gain and loss during evolution of obligate parasitism in the white rust pathogen of Arabidopsis thaliana.</title>
        <authorList>
            <person name="Kemen E."/>
            <person name="Gardiner A."/>
            <person name="Schultz-Larsen T."/>
            <person name="Kemen A.C."/>
            <person name="Balmuth A.L."/>
            <person name="Robert-Seilaniantz A."/>
            <person name="Bailey K."/>
            <person name="Holub E."/>
            <person name="Studholme D.J."/>
            <person name="Maclean D."/>
            <person name="Jones J.D."/>
        </authorList>
    </citation>
    <scope>NUCLEOTIDE SEQUENCE</scope>
</reference>